<evidence type="ECO:0000313" key="4">
    <source>
        <dbReference type="Proteomes" id="UP001146793"/>
    </source>
</evidence>
<dbReference type="PROSITE" id="PS50238">
    <property type="entry name" value="RHOGAP"/>
    <property type="match status" value="1"/>
</dbReference>
<reference evidence="3" key="1">
    <citation type="submission" date="2022-08" db="EMBL/GenBank/DDBJ databases">
        <title>Novel sulphate-reducing endosymbionts in the free-living metamonad Anaeramoeba.</title>
        <authorList>
            <person name="Jerlstrom-Hultqvist J."/>
            <person name="Cepicka I."/>
            <person name="Gallot-Lavallee L."/>
            <person name="Salas-Leiva D."/>
            <person name="Curtis B.A."/>
            <person name="Zahonova K."/>
            <person name="Pipaliya S."/>
            <person name="Dacks J."/>
            <person name="Roger A.J."/>
        </authorList>
    </citation>
    <scope>NUCLEOTIDE SEQUENCE</scope>
    <source>
        <strain evidence="3">Busselton2</strain>
    </source>
</reference>
<feature type="region of interest" description="Disordered" evidence="1">
    <location>
        <begin position="200"/>
        <end position="222"/>
    </location>
</feature>
<dbReference type="SMART" id="SM00324">
    <property type="entry name" value="RhoGAP"/>
    <property type="match status" value="1"/>
</dbReference>
<proteinExistence type="predicted"/>
<evidence type="ECO:0000259" key="2">
    <source>
        <dbReference type="PROSITE" id="PS50238"/>
    </source>
</evidence>
<dbReference type="PANTHER" id="PTHR45808">
    <property type="entry name" value="RHO GTPASE-ACTIVATING PROTEIN 68F"/>
    <property type="match status" value="1"/>
</dbReference>
<evidence type="ECO:0000313" key="3">
    <source>
        <dbReference type="EMBL" id="KAJ3430122.1"/>
    </source>
</evidence>
<dbReference type="SUPFAM" id="SSF48350">
    <property type="entry name" value="GTPase activation domain, GAP"/>
    <property type="match status" value="1"/>
</dbReference>
<organism evidence="3 4">
    <name type="scientific">Anaeramoeba flamelloides</name>
    <dbReference type="NCBI Taxonomy" id="1746091"/>
    <lineage>
        <taxon>Eukaryota</taxon>
        <taxon>Metamonada</taxon>
        <taxon>Anaeramoebidae</taxon>
        <taxon>Anaeramoeba</taxon>
    </lineage>
</organism>
<comment type="caution">
    <text evidence="3">The sequence shown here is derived from an EMBL/GenBank/DDBJ whole genome shotgun (WGS) entry which is preliminary data.</text>
</comment>
<dbReference type="AlphaFoldDB" id="A0AAV7YJU5"/>
<dbReference type="EMBL" id="JANTQA010000051">
    <property type="protein sequence ID" value="KAJ3430122.1"/>
    <property type="molecule type" value="Genomic_DNA"/>
</dbReference>
<dbReference type="InterPro" id="IPR008936">
    <property type="entry name" value="Rho_GTPase_activation_prot"/>
</dbReference>
<dbReference type="Gene3D" id="1.10.555.10">
    <property type="entry name" value="Rho GTPase activation protein"/>
    <property type="match status" value="1"/>
</dbReference>
<gene>
    <name evidence="3" type="ORF">M0812_23123</name>
</gene>
<dbReference type="GO" id="GO:0005737">
    <property type="term" value="C:cytoplasm"/>
    <property type="evidence" value="ECO:0007669"/>
    <property type="project" value="TreeGrafter"/>
</dbReference>
<sequence>MTQKAFGVPIIENGKVPDVVLEILTRLELLQAEERMGIFRVAGNSILVNALVERYNNGEENVLKETTNVDTLSSLLKLYLRTLPDSLTTAPLYDQFLLIPDLDTKKEKIDHLFNLIHKRLPTTRKLVLQCIIKFLNSISRRSQKNYMNTSNLGIIFGNNFFRVNSEITSILFEDSRKVQKVTTFMINNYEIIFEKENKTENEKKNVSADQEDEKEKEKEKYN</sequence>
<dbReference type="CDD" id="cd00159">
    <property type="entry name" value="RhoGAP"/>
    <property type="match status" value="1"/>
</dbReference>
<protein>
    <submittedName>
        <fullName evidence="3">Rho gtpase-activating protein 68f</fullName>
    </submittedName>
</protein>
<name>A0AAV7YJU5_9EUKA</name>
<dbReference type="PANTHER" id="PTHR45808:SF2">
    <property type="entry name" value="RHO GTPASE-ACTIVATING PROTEIN 68F"/>
    <property type="match status" value="1"/>
</dbReference>
<feature type="compositionally biased region" description="Basic and acidic residues" evidence="1">
    <location>
        <begin position="213"/>
        <end position="222"/>
    </location>
</feature>
<accession>A0AAV7YJU5</accession>
<dbReference type="InterPro" id="IPR000198">
    <property type="entry name" value="RhoGAP_dom"/>
</dbReference>
<evidence type="ECO:0000256" key="1">
    <source>
        <dbReference type="SAM" id="MobiDB-lite"/>
    </source>
</evidence>
<dbReference type="GO" id="GO:0005096">
    <property type="term" value="F:GTPase activator activity"/>
    <property type="evidence" value="ECO:0007669"/>
    <property type="project" value="TreeGrafter"/>
</dbReference>
<dbReference type="GO" id="GO:0007264">
    <property type="term" value="P:small GTPase-mediated signal transduction"/>
    <property type="evidence" value="ECO:0007669"/>
    <property type="project" value="TreeGrafter"/>
</dbReference>
<feature type="domain" description="Rho-GAP" evidence="2">
    <location>
        <begin position="1"/>
        <end position="193"/>
    </location>
</feature>
<dbReference type="Pfam" id="PF00620">
    <property type="entry name" value="RhoGAP"/>
    <property type="match status" value="1"/>
</dbReference>
<dbReference type="Proteomes" id="UP001146793">
    <property type="component" value="Unassembled WGS sequence"/>
</dbReference>